<dbReference type="PANTHER" id="PTHR43433">
    <property type="entry name" value="HYDROLASE, ALPHA/BETA FOLD FAMILY PROTEIN"/>
    <property type="match status" value="1"/>
</dbReference>
<protein>
    <submittedName>
        <fullName evidence="2">Alpha/beta hydrolase</fullName>
    </submittedName>
</protein>
<dbReference type="Gene3D" id="3.40.50.1820">
    <property type="entry name" value="alpha/beta hydrolase"/>
    <property type="match status" value="1"/>
</dbReference>
<dbReference type="InterPro" id="IPR050471">
    <property type="entry name" value="AB_hydrolase"/>
</dbReference>
<dbReference type="RefSeq" id="WP_350242197.1">
    <property type="nucleotide sequence ID" value="NZ_CP158298.1"/>
</dbReference>
<organism evidence="2">
    <name type="scientific">Deinococcus sonorensis KR-87</name>
    <dbReference type="NCBI Taxonomy" id="694439"/>
    <lineage>
        <taxon>Bacteria</taxon>
        <taxon>Thermotogati</taxon>
        <taxon>Deinococcota</taxon>
        <taxon>Deinococci</taxon>
        <taxon>Deinococcales</taxon>
        <taxon>Deinococcaceae</taxon>
        <taxon>Deinococcus</taxon>
    </lineage>
</organism>
<name>A0AAU7U7W9_9DEIO</name>
<reference evidence="2" key="1">
    <citation type="submission" date="2024-06" db="EMBL/GenBank/DDBJ databases">
        <title>Draft Genome Sequence of Deinococcus sonorensis Type Strain KR-87, a Biofilm Producing Representative of the Genus Deinococcus.</title>
        <authorList>
            <person name="Boren L.S."/>
            <person name="Grosso R.A."/>
            <person name="Hugenberg-Cox A.N."/>
            <person name="Hill J.T.E."/>
            <person name="Albert C.M."/>
            <person name="Tuohy J.M."/>
        </authorList>
    </citation>
    <scope>NUCLEOTIDE SEQUENCE</scope>
    <source>
        <strain evidence="2">KR-87</strain>
        <plasmid evidence="2">pDson03</plasmid>
    </source>
</reference>
<evidence type="ECO:0000313" key="2">
    <source>
        <dbReference type="EMBL" id="XBV84159.1"/>
    </source>
</evidence>
<geneLocation type="plasmid" evidence="2">
    <name>pDson03</name>
</geneLocation>
<dbReference type="KEGG" id="dsc:ABOD76_03640"/>
<proteinExistence type="predicted"/>
<dbReference type="Pfam" id="PF12697">
    <property type="entry name" value="Abhydrolase_6"/>
    <property type="match status" value="1"/>
</dbReference>
<evidence type="ECO:0000259" key="1">
    <source>
        <dbReference type="Pfam" id="PF12697"/>
    </source>
</evidence>
<dbReference type="SUPFAM" id="SSF53474">
    <property type="entry name" value="alpha/beta-Hydrolases"/>
    <property type="match status" value="1"/>
</dbReference>
<dbReference type="GO" id="GO:0016787">
    <property type="term" value="F:hydrolase activity"/>
    <property type="evidence" value="ECO:0007669"/>
    <property type="project" value="UniProtKB-KW"/>
</dbReference>
<accession>A0AAU7U7W9</accession>
<dbReference type="InterPro" id="IPR000073">
    <property type="entry name" value="AB_hydrolase_1"/>
</dbReference>
<sequence length="280" mass="30487">MKANVAPPSASSTVVSRDGTSIAYHTLGQGPAVIVVPGVLSTAAAYTRFAGALSPHFTVHILERRGRGLSGPQGEHYSVLKEREDVLAVQQATGAALLVGHSFGGLIALEVARTTRAFSRIAAYEPGVSIGGSIQMNWTSAYQQHLAQGRPLDAFVEFTHGAGPKRARRTPRWLMKLLLPRVVKPDELRDLLRLLPENLREHQALAALDSTVQQYQDVAAEVLLLQGGRSELEWVDLAMNRLPEVLPHAETHVFPTLDHFGLDKSAPEEVARTVTAFFLR</sequence>
<dbReference type="EMBL" id="CP158298">
    <property type="protein sequence ID" value="XBV84159.1"/>
    <property type="molecule type" value="Genomic_DNA"/>
</dbReference>
<dbReference type="PANTHER" id="PTHR43433:SF5">
    <property type="entry name" value="AB HYDROLASE-1 DOMAIN-CONTAINING PROTEIN"/>
    <property type="match status" value="1"/>
</dbReference>
<gene>
    <name evidence="2" type="ORF">ABOD76_03640</name>
</gene>
<dbReference type="InterPro" id="IPR029058">
    <property type="entry name" value="AB_hydrolase_fold"/>
</dbReference>
<keyword evidence="2" id="KW-0378">Hydrolase</keyword>
<keyword evidence="2" id="KW-0614">Plasmid</keyword>
<dbReference type="AlphaFoldDB" id="A0AAU7U7W9"/>
<feature type="domain" description="AB hydrolase-1" evidence="1">
    <location>
        <begin position="33"/>
        <end position="272"/>
    </location>
</feature>